<dbReference type="Pfam" id="PF14278">
    <property type="entry name" value="TetR_C_8"/>
    <property type="match status" value="1"/>
</dbReference>
<dbReference type="RefSeq" id="WP_191275175.1">
    <property type="nucleotide sequence ID" value="NZ_BNDS01000018.1"/>
</dbReference>
<keyword evidence="1" id="KW-0678">Repressor</keyword>
<protein>
    <submittedName>
        <fullName evidence="5">TetR family transcriptional regulator</fullName>
    </submittedName>
</protein>
<accession>A0ABQ3N7N9</accession>
<keyword evidence="2 3" id="KW-0238">DNA-binding</keyword>
<dbReference type="Gene3D" id="1.10.357.10">
    <property type="entry name" value="Tetracycline Repressor, domain 2"/>
    <property type="match status" value="1"/>
</dbReference>
<keyword evidence="6" id="KW-1185">Reference proteome</keyword>
<evidence type="ECO:0000256" key="3">
    <source>
        <dbReference type="PROSITE-ProRule" id="PRU00335"/>
    </source>
</evidence>
<dbReference type="InterPro" id="IPR050624">
    <property type="entry name" value="HTH-type_Tx_Regulator"/>
</dbReference>
<evidence type="ECO:0000313" key="5">
    <source>
        <dbReference type="EMBL" id="GHI00057.1"/>
    </source>
</evidence>
<evidence type="ECO:0000256" key="1">
    <source>
        <dbReference type="ARBA" id="ARBA00022491"/>
    </source>
</evidence>
<dbReference type="EMBL" id="BNDS01000018">
    <property type="protein sequence ID" value="GHI00057.1"/>
    <property type="molecule type" value="Genomic_DNA"/>
</dbReference>
<proteinExistence type="predicted"/>
<dbReference type="PROSITE" id="PS50977">
    <property type="entry name" value="HTH_TETR_2"/>
    <property type="match status" value="1"/>
</dbReference>
<dbReference type="InterPro" id="IPR009057">
    <property type="entry name" value="Homeodomain-like_sf"/>
</dbReference>
<feature type="DNA-binding region" description="H-T-H motif" evidence="3">
    <location>
        <begin position="34"/>
        <end position="53"/>
    </location>
</feature>
<evidence type="ECO:0000259" key="4">
    <source>
        <dbReference type="PROSITE" id="PS50977"/>
    </source>
</evidence>
<dbReference type="InterPro" id="IPR039532">
    <property type="entry name" value="TetR_C_Firmicutes"/>
</dbReference>
<dbReference type="PANTHER" id="PTHR43479:SF7">
    <property type="entry name" value="TETR-FAMILY TRANSCRIPTIONAL REGULATOR"/>
    <property type="match status" value="1"/>
</dbReference>
<dbReference type="Proteomes" id="UP000637074">
    <property type="component" value="Unassembled WGS sequence"/>
</dbReference>
<gene>
    <name evidence="5" type="ORF">AM1BK_35990</name>
</gene>
<name>A0ABQ3N7N9_9BACI</name>
<feature type="domain" description="HTH tetR-type" evidence="4">
    <location>
        <begin position="11"/>
        <end position="71"/>
    </location>
</feature>
<dbReference type="Pfam" id="PF00440">
    <property type="entry name" value="TetR_N"/>
    <property type="match status" value="1"/>
</dbReference>
<sequence>MSIQHPDKRVRRTKEKFHEVLLSLMEEKSFADITITEIVKAADFNRGTFYAHYEQKEDLLEEIIEDMFKKMTEAYREPYLNLSVVDFNEIPSSSIILFDHFLENKRFYKLMLSPKTTYNFHEKLIKRLDKLFREEFDFLTTEIDPNIDIQLFSTYRIHGIIGLILEWIENDFTKSTSYMGDQLIRILKFYTPKIYIKKKNDKE</sequence>
<evidence type="ECO:0000256" key="2">
    <source>
        <dbReference type="ARBA" id="ARBA00023125"/>
    </source>
</evidence>
<dbReference type="PANTHER" id="PTHR43479">
    <property type="entry name" value="ACREF/ENVCD OPERON REPRESSOR-RELATED"/>
    <property type="match status" value="1"/>
</dbReference>
<dbReference type="InterPro" id="IPR001647">
    <property type="entry name" value="HTH_TetR"/>
</dbReference>
<reference evidence="5 6" key="1">
    <citation type="journal article" date="2022" name="Int. J. Syst. Evol. Microbiol.">
        <title>Neobacillus kokaensis sp. nov., isolated from soil.</title>
        <authorList>
            <person name="Yuki K."/>
            <person name="Matsubara H."/>
            <person name="Yamaguchi S."/>
        </authorList>
    </citation>
    <scope>NUCLEOTIDE SEQUENCE [LARGE SCALE GENOMIC DNA]</scope>
    <source>
        <strain evidence="5 6">LOB 377</strain>
    </source>
</reference>
<dbReference type="SUPFAM" id="SSF46689">
    <property type="entry name" value="Homeodomain-like"/>
    <property type="match status" value="1"/>
</dbReference>
<organism evidence="5 6">
    <name type="scientific">Neobacillus kokaensis</name>
    <dbReference type="NCBI Taxonomy" id="2759023"/>
    <lineage>
        <taxon>Bacteria</taxon>
        <taxon>Bacillati</taxon>
        <taxon>Bacillota</taxon>
        <taxon>Bacilli</taxon>
        <taxon>Bacillales</taxon>
        <taxon>Bacillaceae</taxon>
        <taxon>Neobacillus</taxon>
    </lineage>
</organism>
<comment type="caution">
    <text evidence="5">The sequence shown here is derived from an EMBL/GenBank/DDBJ whole genome shotgun (WGS) entry which is preliminary data.</text>
</comment>
<evidence type="ECO:0000313" key="6">
    <source>
        <dbReference type="Proteomes" id="UP000637074"/>
    </source>
</evidence>